<dbReference type="Proteomes" id="UP000014113">
    <property type="component" value="Unassembled WGS sequence"/>
</dbReference>
<comment type="function">
    <text evidence="7">Functions as a peptidoglycan terminase that cleaves nascent peptidoglycan strands endolytically to terminate their elongation.</text>
</comment>
<feature type="transmembrane region" description="Helical" evidence="7">
    <location>
        <begin position="59"/>
        <end position="83"/>
    </location>
</feature>
<evidence type="ECO:0000256" key="1">
    <source>
        <dbReference type="ARBA" id="ARBA00022475"/>
    </source>
</evidence>
<dbReference type="OrthoDB" id="9814591at2"/>
<evidence type="ECO:0000313" key="9">
    <source>
        <dbReference type="EMBL" id="EOW84360.1"/>
    </source>
</evidence>
<dbReference type="GO" id="GO:0008932">
    <property type="term" value="F:lytic endotransglycosylase activity"/>
    <property type="evidence" value="ECO:0007669"/>
    <property type="project" value="UniProtKB-UniRule"/>
</dbReference>
<keyword evidence="3 7" id="KW-1133">Transmembrane helix</keyword>
<dbReference type="RefSeq" id="WP_016182422.1">
    <property type="nucleotide sequence ID" value="NZ_JXKI01000002.1"/>
</dbReference>
<comment type="caution">
    <text evidence="9">The sequence shown here is derived from an EMBL/GenBank/DDBJ whole genome shotgun (WGS) entry which is preliminary data.</text>
</comment>
<evidence type="ECO:0000313" key="10">
    <source>
        <dbReference type="Proteomes" id="UP000014113"/>
    </source>
</evidence>
<evidence type="ECO:0000256" key="3">
    <source>
        <dbReference type="ARBA" id="ARBA00022989"/>
    </source>
</evidence>
<keyword evidence="10" id="KW-1185">Reference proteome</keyword>
<dbReference type="eggNOG" id="COG1559">
    <property type="taxonomic scope" value="Bacteria"/>
</dbReference>
<keyword evidence="2 7" id="KW-0812">Transmembrane</keyword>
<comment type="subcellular location">
    <subcellularLocation>
        <location evidence="7">Cell membrane</location>
        <topology evidence="7">Single-pass membrane protein</topology>
    </subcellularLocation>
</comment>
<dbReference type="AlphaFoldDB" id="S0KHK3"/>
<evidence type="ECO:0000256" key="2">
    <source>
        <dbReference type="ARBA" id="ARBA00022692"/>
    </source>
</evidence>
<dbReference type="Gene3D" id="3.30.1490.480">
    <property type="entry name" value="Endolytic murein transglycosylase"/>
    <property type="match status" value="1"/>
</dbReference>
<evidence type="ECO:0000256" key="8">
    <source>
        <dbReference type="SAM" id="MobiDB-lite"/>
    </source>
</evidence>
<dbReference type="STRING" id="1121865.OMW_00257"/>
<evidence type="ECO:0000256" key="5">
    <source>
        <dbReference type="ARBA" id="ARBA00023239"/>
    </source>
</evidence>
<evidence type="ECO:0000256" key="7">
    <source>
        <dbReference type="HAMAP-Rule" id="MF_02065"/>
    </source>
</evidence>
<organism evidence="9 10">
    <name type="scientific">Enterococcus columbae DSM 7374 = ATCC 51263</name>
    <dbReference type="NCBI Taxonomy" id="1121865"/>
    <lineage>
        <taxon>Bacteria</taxon>
        <taxon>Bacillati</taxon>
        <taxon>Bacillota</taxon>
        <taxon>Bacilli</taxon>
        <taxon>Lactobacillales</taxon>
        <taxon>Enterococcaceae</taxon>
        <taxon>Enterococcus</taxon>
    </lineage>
</organism>
<feature type="compositionally biased region" description="Basic and acidic residues" evidence="8">
    <location>
        <begin position="36"/>
        <end position="50"/>
    </location>
</feature>
<dbReference type="GO" id="GO:0071555">
    <property type="term" value="P:cell wall organization"/>
    <property type="evidence" value="ECO:0007669"/>
    <property type="project" value="UniProtKB-KW"/>
</dbReference>
<proteinExistence type="inferred from homology"/>
<evidence type="ECO:0000256" key="4">
    <source>
        <dbReference type="ARBA" id="ARBA00023136"/>
    </source>
</evidence>
<reference evidence="9 10" key="1">
    <citation type="submission" date="2013-03" db="EMBL/GenBank/DDBJ databases">
        <title>The Genome Sequence of Enterococcus columbae ATCC_51263 (PacBio/Illumina hybrid assembly).</title>
        <authorList>
            <consortium name="The Broad Institute Genomics Platform"/>
            <consortium name="The Broad Institute Genome Sequencing Center for Infectious Disease"/>
            <person name="Earl A."/>
            <person name="Russ C."/>
            <person name="Gilmore M."/>
            <person name="Surin D."/>
            <person name="Walker B."/>
            <person name="Young S."/>
            <person name="Zeng Q."/>
            <person name="Gargeya S."/>
            <person name="Fitzgerald M."/>
            <person name="Haas B."/>
            <person name="Abouelleil A."/>
            <person name="Allen A.W."/>
            <person name="Alvarado L."/>
            <person name="Arachchi H.M."/>
            <person name="Berlin A.M."/>
            <person name="Chapman S.B."/>
            <person name="Gainer-Dewar J."/>
            <person name="Goldberg J."/>
            <person name="Griggs A."/>
            <person name="Gujja S."/>
            <person name="Hansen M."/>
            <person name="Howarth C."/>
            <person name="Imamovic A."/>
            <person name="Ireland A."/>
            <person name="Larimer J."/>
            <person name="McCowan C."/>
            <person name="Murphy C."/>
            <person name="Pearson M."/>
            <person name="Poon T.W."/>
            <person name="Priest M."/>
            <person name="Roberts A."/>
            <person name="Saif S."/>
            <person name="Shea T."/>
            <person name="Sisk P."/>
            <person name="Sykes S."/>
            <person name="Wortman J."/>
            <person name="Nusbaum C."/>
            <person name="Birren B."/>
        </authorList>
    </citation>
    <scope>NUCLEOTIDE SEQUENCE [LARGE SCALE GENOMIC DNA]</scope>
    <source>
        <strain evidence="9 10">ATCC 51263</strain>
    </source>
</reference>
<dbReference type="EMBL" id="ASWJ01000004">
    <property type="protein sequence ID" value="EOW84360.1"/>
    <property type="molecule type" value="Genomic_DNA"/>
</dbReference>
<keyword evidence="6 7" id="KW-0961">Cell wall biogenesis/degradation</keyword>
<sequence length="412" mass="46673">MSKQPTNEQTSVNRSETASTQEASARRQSRQHYRKITPEMRAKYQKEKRLNRRNTEDRIVNKIVTIVVVVLVLIISILGFTVFRYVQSSLNPLDPQSTKKVEITIPNGSSNKMIGEILEKGKIIKSGLVFNYYTKFNNLTGFQAGTYQLSANMTLDTISKKLQGGKGLSVADVKLTIPEGFTVEQIADKLADKTELKKKAFLKLMNDDQFFEQMLAKYPKLLTSASQAQNVKYRLEGYLFPATYDYLKGMSLEDLVGQMIAKTDAIMQPYYDQIAQKNMTVQQVLTLASLVEKEGVNDSDRKNIAQVFYNRLNNNMPLQSDISVLYAIGKTKEVVTIKDTQVDSPYNLYQNTGFGPGPFNNPGEKSIQAVLNPISNNYFYFVADVKTGKVYFAETLEEHNQLVEEYVNQKND</sequence>
<dbReference type="CDD" id="cd08010">
    <property type="entry name" value="MltG_like"/>
    <property type="match status" value="1"/>
</dbReference>
<dbReference type="PANTHER" id="PTHR30518:SF2">
    <property type="entry name" value="ENDOLYTIC MUREIN TRANSGLYCOSYLASE"/>
    <property type="match status" value="1"/>
</dbReference>
<feature type="compositionally biased region" description="Polar residues" evidence="8">
    <location>
        <begin position="1"/>
        <end position="23"/>
    </location>
</feature>
<evidence type="ECO:0000256" key="6">
    <source>
        <dbReference type="ARBA" id="ARBA00023316"/>
    </source>
</evidence>
<comment type="catalytic activity">
    <reaction evidence="7">
        <text>a peptidoglycan chain = a peptidoglycan chain with N-acetyl-1,6-anhydromuramyl-[peptide] at the reducing end + a peptidoglycan chain with N-acetylglucosamine at the non-reducing end.</text>
        <dbReference type="EC" id="4.2.2.29"/>
    </reaction>
</comment>
<gene>
    <name evidence="7" type="primary">mltG</name>
    <name evidence="9" type="ORF">I568_00855</name>
</gene>
<protein>
    <recommendedName>
        <fullName evidence="7">Endolytic murein transglycosylase</fullName>
        <ecNumber evidence="7">4.2.2.29</ecNumber>
    </recommendedName>
    <alternativeName>
        <fullName evidence="7">Peptidoglycan lytic transglycosylase</fullName>
    </alternativeName>
    <alternativeName>
        <fullName evidence="7">Peptidoglycan polymerization terminase</fullName>
    </alternativeName>
</protein>
<dbReference type="InterPro" id="IPR003770">
    <property type="entry name" value="MLTG-like"/>
</dbReference>
<dbReference type="Gene3D" id="3.30.160.60">
    <property type="entry name" value="Classic Zinc Finger"/>
    <property type="match status" value="1"/>
</dbReference>
<dbReference type="PATRIC" id="fig|1121865.3.peg.249"/>
<dbReference type="NCBIfam" id="TIGR00247">
    <property type="entry name" value="endolytic transglycosylase MltG"/>
    <property type="match status" value="1"/>
</dbReference>
<name>S0KHK3_9ENTE</name>
<feature type="site" description="Important for catalytic activity" evidence="7">
    <location>
        <position position="294"/>
    </location>
</feature>
<feature type="region of interest" description="Disordered" evidence="8">
    <location>
        <begin position="1"/>
        <end position="50"/>
    </location>
</feature>
<accession>S0KHK3</accession>
<keyword evidence="5 7" id="KW-0456">Lyase</keyword>
<dbReference type="GO" id="GO:0009252">
    <property type="term" value="P:peptidoglycan biosynthetic process"/>
    <property type="evidence" value="ECO:0007669"/>
    <property type="project" value="UniProtKB-UniRule"/>
</dbReference>
<dbReference type="HAMAP" id="MF_02065">
    <property type="entry name" value="MltG"/>
    <property type="match status" value="1"/>
</dbReference>
<comment type="similarity">
    <text evidence="7">Belongs to the transglycosylase MltG family.</text>
</comment>
<dbReference type="EC" id="4.2.2.29" evidence="7"/>
<dbReference type="PANTHER" id="PTHR30518">
    <property type="entry name" value="ENDOLYTIC MUREIN TRANSGLYCOSYLASE"/>
    <property type="match status" value="1"/>
</dbReference>
<keyword evidence="4 7" id="KW-0472">Membrane</keyword>
<dbReference type="GO" id="GO:0005886">
    <property type="term" value="C:plasma membrane"/>
    <property type="evidence" value="ECO:0007669"/>
    <property type="project" value="UniProtKB-SubCell"/>
</dbReference>
<keyword evidence="1 7" id="KW-1003">Cell membrane</keyword>
<dbReference type="Pfam" id="PF02618">
    <property type="entry name" value="YceG"/>
    <property type="match status" value="1"/>
</dbReference>